<protein>
    <submittedName>
        <fullName evidence="1">Uncharacterized protein</fullName>
    </submittedName>
</protein>
<reference evidence="1" key="1">
    <citation type="submission" date="2021-08" db="EMBL/GenBank/DDBJ databases">
        <title>The first chromosome-level gecko genome reveals the dynamic sex chromosomes of Neotropical dwarf geckos (Sphaerodactylidae: Sphaerodactylus).</title>
        <authorList>
            <person name="Pinto B.J."/>
            <person name="Keating S.E."/>
            <person name="Gamble T."/>
        </authorList>
    </citation>
    <scope>NUCLEOTIDE SEQUENCE</scope>
    <source>
        <strain evidence="1">TG3544</strain>
    </source>
</reference>
<gene>
    <name evidence="1" type="ORF">K3G42_029226</name>
</gene>
<evidence type="ECO:0000313" key="1">
    <source>
        <dbReference type="EMBL" id="KAH8014446.1"/>
    </source>
</evidence>
<keyword evidence="2" id="KW-1185">Reference proteome</keyword>
<name>A0ACB8G4C5_9SAUR</name>
<dbReference type="Proteomes" id="UP000827872">
    <property type="component" value="Linkage Group LG02"/>
</dbReference>
<organism evidence="1 2">
    <name type="scientific">Sphaerodactylus townsendi</name>
    <dbReference type="NCBI Taxonomy" id="933632"/>
    <lineage>
        <taxon>Eukaryota</taxon>
        <taxon>Metazoa</taxon>
        <taxon>Chordata</taxon>
        <taxon>Craniata</taxon>
        <taxon>Vertebrata</taxon>
        <taxon>Euteleostomi</taxon>
        <taxon>Lepidosauria</taxon>
        <taxon>Squamata</taxon>
        <taxon>Bifurcata</taxon>
        <taxon>Gekkota</taxon>
        <taxon>Sphaerodactylidae</taxon>
        <taxon>Sphaerodactylus</taxon>
    </lineage>
</organism>
<sequence length="465" mass="52434">MEAVSLQQLETLKYSELQRLAKGAGLKANLKTDKLLKVLKQHFYELTQENVNTVNESGSSSSTNAEEPDSSQTSLNVTFVIQNHTKGDGDQGDPEENAIHEENPECCPEKEISSELKESEKPKDAGSERTLKKNQPERLTTSGISNNVPTESQCKERICTKRGRTESKSLVDPFSRKKLRNTTNLPKHVKTGFASLTPNFKKMHEAQFKKMLSIDDYIERKTKRIKNNSNSVEVKMVAKKSNYLKTSQKKTPNSNSKTSFSLLSPHPHGNNRVTTCTPANLRRSPRCSVSNGNKSILIRKSAFNSTGFSAMKTNVRFSETTKDNEHKRSLIKTPSRKSPFLNMFTPDNQRNWMSVSRKDFGGSTTKCLLTESDSAVIHKFEGSTAEPTSTKKPSFDLKASLSRPLGYQPHKGKLKPWSSAKENIQRNYKQPVPTTREERRERHEEGRKLRKDKAFGIRRGLTLAV</sequence>
<evidence type="ECO:0000313" key="2">
    <source>
        <dbReference type="Proteomes" id="UP000827872"/>
    </source>
</evidence>
<accession>A0ACB8G4C5</accession>
<comment type="caution">
    <text evidence="1">The sequence shown here is derived from an EMBL/GenBank/DDBJ whole genome shotgun (WGS) entry which is preliminary data.</text>
</comment>
<proteinExistence type="predicted"/>
<dbReference type="EMBL" id="CM037615">
    <property type="protein sequence ID" value="KAH8014446.1"/>
    <property type="molecule type" value="Genomic_DNA"/>
</dbReference>